<comment type="caution">
    <text evidence="3">The sequence shown here is derived from an EMBL/GenBank/DDBJ whole genome shotgun (WGS) entry which is preliminary data.</text>
</comment>
<feature type="region of interest" description="Disordered" evidence="1">
    <location>
        <begin position="63"/>
        <end position="126"/>
    </location>
</feature>
<name>A0A7X0H5J0_9BACT</name>
<evidence type="ECO:0000313" key="4">
    <source>
        <dbReference type="Proteomes" id="UP000541810"/>
    </source>
</evidence>
<evidence type="ECO:0000256" key="2">
    <source>
        <dbReference type="SAM" id="Phobius"/>
    </source>
</evidence>
<keyword evidence="2" id="KW-0812">Transmembrane</keyword>
<feature type="compositionally biased region" description="Basic and acidic residues" evidence="1">
    <location>
        <begin position="81"/>
        <end position="95"/>
    </location>
</feature>
<keyword evidence="4" id="KW-1185">Reference proteome</keyword>
<sequence length="126" mass="14388">MHFLTLLAAVADPNEPTPEERMQAYRFGLILIVGIGIVGILLIVAMLAAWRNFHKRIAQLEAERDARREQAGPHTDLWQEAGDRVEVEPSPRDDYQDTDDLDEDELYGKDWEPGDDDDNPDDDKGW</sequence>
<organism evidence="3 4">
    <name type="scientific">Algisphaera agarilytica</name>
    <dbReference type="NCBI Taxonomy" id="1385975"/>
    <lineage>
        <taxon>Bacteria</taxon>
        <taxon>Pseudomonadati</taxon>
        <taxon>Planctomycetota</taxon>
        <taxon>Phycisphaerae</taxon>
        <taxon>Phycisphaerales</taxon>
        <taxon>Phycisphaeraceae</taxon>
        <taxon>Algisphaera</taxon>
    </lineage>
</organism>
<gene>
    <name evidence="3" type="ORF">HNQ40_001477</name>
</gene>
<evidence type="ECO:0000256" key="1">
    <source>
        <dbReference type="SAM" id="MobiDB-lite"/>
    </source>
</evidence>
<evidence type="ECO:0000313" key="3">
    <source>
        <dbReference type="EMBL" id="MBB6429671.1"/>
    </source>
</evidence>
<dbReference type="Proteomes" id="UP000541810">
    <property type="component" value="Unassembled WGS sequence"/>
</dbReference>
<protein>
    <submittedName>
        <fullName evidence="3">Uncharacterized protein</fullName>
    </submittedName>
</protein>
<dbReference type="EMBL" id="JACHGY010000001">
    <property type="protein sequence ID" value="MBB6429671.1"/>
    <property type="molecule type" value="Genomic_DNA"/>
</dbReference>
<feature type="transmembrane region" description="Helical" evidence="2">
    <location>
        <begin position="27"/>
        <end position="50"/>
    </location>
</feature>
<keyword evidence="2" id="KW-1133">Transmembrane helix</keyword>
<proteinExistence type="predicted"/>
<feature type="compositionally biased region" description="Acidic residues" evidence="1">
    <location>
        <begin position="96"/>
        <end position="105"/>
    </location>
</feature>
<keyword evidence="2" id="KW-0472">Membrane</keyword>
<feature type="compositionally biased region" description="Acidic residues" evidence="1">
    <location>
        <begin position="113"/>
        <end position="126"/>
    </location>
</feature>
<accession>A0A7X0H5J0</accession>
<dbReference type="AlphaFoldDB" id="A0A7X0H5J0"/>
<reference evidence="3 4" key="1">
    <citation type="submission" date="2020-08" db="EMBL/GenBank/DDBJ databases">
        <title>Genomic Encyclopedia of Type Strains, Phase IV (KMG-IV): sequencing the most valuable type-strain genomes for metagenomic binning, comparative biology and taxonomic classification.</title>
        <authorList>
            <person name="Goeker M."/>
        </authorList>
    </citation>
    <scope>NUCLEOTIDE SEQUENCE [LARGE SCALE GENOMIC DNA]</scope>
    <source>
        <strain evidence="3 4">DSM 103725</strain>
    </source>
</reference>
<dbReference type="RefSeq" id="WP_184677240.1">
    <property type="nucleotide sequence ID" value="NZ_JACHGY010000001.1"/>
</dbReference>